<dbReference type="Proteomes" id="UP000249661">
    <property type="component" value="Unassembled WGS sequence"/>
</dbReference>
<reference evidence="1" key="1">
    <citation type="submission" date="2018-02" db="EMBL/GenBank/DDBJ databases">
        <title>The genomes of Aspergillus section Nigri reveals drivers in fungal speciation.</title>
        <authorList>
            <consortium name="DOE Joint Genome Institute"/>
            <person name="Vesth T.C."/>
            <person name="Nybo J."/>
            <person name="Theobald S."/>
            <person name="Brandl J."/>
            <person name="Frisvad J.C."/>
            <person name="Nielsen K.F."/>
            <person name="Lyhne E.K."/>
            <person name="Kogle M.E."/>
            <person name="Kuo A."/>
            <person name="Riley R."/>
            <person name="Clum A."/>
            <person name="Nolan M."/>
            <person name="Lipzen A."/>
            <person name="Salamov A."/>
            <person name="Henrissat B."/>
            <person name="Wiebenga A."/>
            <person name="De vries R.P."/>
            <person name="Grigoriev I.V."/>
            <person name="Mortensen U.H."/>
            <person name="Andersen M.R."/>
            <person name="Baker S.E."/>
        </authorList>
    </citation>
    <scope>NUCLEOTIDE SEQUENCE</scope>
    <source>
        <strain evidence="1">CBS 121060</strain>
    </source>
</reference>
<organism evidence="1 2">
    <name type="scientific">Aspergillus aculeatinus CBS 121060</name>
    <dbReference type="NCBI Taxonomy" id="1448322"/>
    <lineage>
        <taxon>Eukaryota</taxon>
        <taxon>Fungi</taxon>
        <taxon>Dikarya</taxon>
        <taxon>Ascomycota</taxon>
        <taxon>Pezizomycotina</taxon>
        <taxon>Eurotiomycetes</taxon>
        <taxon>Eurotiomycetidae</taxon>
        <taxon>Eurotiales</taxon>
        <taxon>Aspergillaceae</taxon>
        <taxon>Aspergillus</taxon>
        <taxon>Aspergillus subgen. Circumdati</taxon>
    </lineage>
</organism>
<evidence type="ECO:0000313" key="1">
    <source>
        <dbReference type="EMBL" id="RAH64671.1"/>
    </source>
</evidence>
<keyword evidence="2" id="KW-1185">Reference proteome</keyword>
<accession>A0ACD1GTI9</accession>
<sequence length="547" mass="63092">MSSPLLLLQKKDGSVVEAKQEDLYRYTTKRWLGNDAEERSKRYRDFNLEALIAAATRSSRTNTKQCTQIMKYLEGQYSKTFLLTFDDKSEVVVKLPNPNAGPAIFTIASEVATMEFVRRIMGIPVPRVLDWSCDRFNPVGCEYIIMEKAKGVPLAKSWYRLPSSSKHNFIRQVVEMEAELASVPIPAHGCVYRKQDLPSEYSRNQIPFDETNLHEFCIGPVIDPVFWSDCRSELQLSRGPWRDIAHYARSLGENEKSWADRYAQPRMNYYRSNTDAENPSEYLALIEKYLLVAPFITQSQVDSPDILQPTLWHSDLHLNNIYVDVETETITDIIDWQNTTTAPLIFQAKIPRMARHVTPLPLGWHMPEKPENYDELPQDAKSKAEELYQSALCHKYYEVVTAKKNPRHYAALLHNDGWKAPLVRPIKAIGGAWSSREVFGLRASLLDVVDHWPDLDTQIDCPISFTAEETDLHHEELENREYVEQLMEQFQEAGILPIDGVADPEDYEILQRTNAIQKSSFLSLAESEEEKLWMDKIWPYQDRPQDA</sequence>
<dbReference type="EMBL" id="KZ825007">
    <property type="protein sequence ID" value="RAH64671.1"/>
    <property type="molecule type" value="Genomic_DNA"/>
</dbReference>
<evidence type="ECO:0000313" key="2">
    <source>
        <dbReference type="Proteomes" id="UP000249661"/>
    </source>
</evidence>
<proteinExistence type="predicted"/>
<gene>
    <name evidence="1" type="ORF">BO66DRAFT_360504</name>
</gene>
<name>A0ACD1GTI9_9EURO</name>
<protein>
    <submittedName>
        <fullName evidence="1">Phosphotransferase family protein</fullName>
    </submittedName>
</protein>